<sequence length="38" mass="4099">SELDNGAIWANQFDNIANRAAHEIGTGPEIFAQTQGKN</sequence>
<dbReference type="EC" id="4.2.1.22" evidence="1"/>
<name>A0A3B0U6Y7_9ZZZZ</name>
<feature type="non-terminal residue" evidence="1">
    <location>
        <position position="1"/>
    </location>
</feature>
<accession>A0A3B0U6Y7</accession>
<proteinExistence type="predicted"/>
<gene>
    <name evidence="1" type="ORF">MNBD_ALPHA12-121</name>
</gene>
<organism evidence="1">
    <name type="scientific">hydrothermal vent metagenome</name>
    <dbReference type="NCBI Taxonomy" id="652676"/>
    <lineage>
        <taxon>unclassified sequences</taxon>
        <taxon>metagenomes</taxon>
        <taxon>ecological metagenomes</taxon>
    </lineage>
</organism>
<dbReference type="AlphaFoldDB" id="A0A3B0U6Y7"/>
<dbReference type="GO" id="GO:0004122">
    <property type="term" value="F:cystathionine beta-synthase activity"/>
    <property type="evidence" value="ECO:0007669"/>
    <property type="project" value="UniProtKB-EC"/>
</dbReference>
<evidence type="ECO:0000313" key="1">
    <source>
        <dbReference type="EMBL" id="VAW20249.1"/>
    </source>
</evidence>
<protein>
    <submittedName>
        <fullName evidence="1">Cystathionine beta-synthase</fullName>
        <ecNumber evidence="1">4.2.1.22</ecNumber>
    </submittedName>
</protein>
<dbReference type="EMBL" id="UOEO01000134">
    <property type="protein sequence ID" value="VAW20249.1"/>
    <property type="molecule type" value="Genomic_DNA"/>
</dbReference>
<reference evidence="1" key="1">
    <citation type="submission" date="2018-06" db="EMBL/GenBank/DDBJ databases">
        <authorList>
            <person name="Zhirakovskaya E."/>
        </authorList>
    </citation>
    <scope>NUCLEOTIDE SEQUENCE</scope>
</reference>
<dbReference type="Gene3D" id="3.40.50.1100">
    <property type="match status" value="2"/>
</dbReference>
<dbReference type="SUPFAM" id="SSF53686">
    <property type="entry name" value="Tryptophan synthase beta subunit-like PLP-dependent enzymes"/>
    <property type="match status" value="1"/>
</dbReference>
<keyword evidence="1" id="KW-0456">Lyase</keyword>
<dbReference type="InterPro" id="IPR036052">
    <property type="entry name" value="TrpB-like_PALP_sf"/>
</dbReference>